<dbReference type="EMBL" id="SDOV01000001">
    <property type="protein sequence ID" value="KAH7644822.1"/>
    <property type="molecule type" value="Genomic_DNA"/>
</dbReference>
<dbReference type="GO" id="GO:0006887">
    <property type="term" value="P:exocytosis"/>
    <property type="evidence" value="ECO:0007669"/>
    <property type="project" value="UniProtKB-KW"/>
</dbReference>
<keyword evidence="3" id="KW-1052">Target cell membrane</keyword>
<dbReference type="InterPro" id="IPR004981">
    <property type="entry name" value="Trp_2_3_dOase"/>
</dbReference>
<comment type="subcellular location">
    <subcellularLocation>
        <location evidence="1">Target cell membrane</location>
    </subcellularLocation>
</comment>
<evidence type="ECO:0000313" key="10">
    <source>
        <dbReference type="EMBL" id="KAH7644822.1"/>
    </source>
</evidence>
<protein>
    <recommendedName>
        <fullName evidence="6">Tryptophan 2,3-dioxygenase</fullName>
        <shortName evidence="6">TDO</shortName>
        <ecNumber evidence="6">1.13.11.11</ecNumber>
    </recommendedName>
    <alternativeName>
        <fullName evidence="6">Tryptamin 2,3-dioxygenase</fullName>
    </alternativeName>
    <alternativeName>
        <fullName evidence="6">Tryptophan oxygenase</fullName>
        <shortName evidence="6">TO</shortName>
        <shortName evidence="6">TRPO</shortName>
    </alternativeName>
    <alternativeName>
        <fullName evidence="6">Tryptophan pyrrolase</fullName>
    </alternativeName>
    <alternativeName>
        <fullName evidence="6">Tryptophanase</fullName>
    </alternativeName>
</protein>
<dbReference type="Gene3D" id="1.10.287.3810">
    <property type="match status" value="1"/>
</dbReference>
<dbReference type="InterPro" id="IPR036508">
    <property type="entry name" value="Chitin-bd_dom_sf"/>
</dbReference>
<keyword evidence="4" id="KW-0528">Neurotoxin</keyword>
<dbReference type="InterPro" id="IPR036770">
    <property type="entry name" value="Ankyrin_rpt-contain_sf"/>
</dbReference>
<dbReference type="EC" id="1.13.11.11" evidence="6"/>
<dbReference type="GO" id="GO:0019442">
    <property type="term" value="P:L-tryptophan catabolic process to acetyl-CoA"/>
    <property type="evidence" value="ECO:0007669"/>
    <property type="project" value="TreeGrafter"/>
</dbReference>
<evidence type="ECO:0000256" key="8">
    <source>
        <dbReference type="SAM" id="MobiDB-lite"/>
    </source>
</evidence>
<evidence type="ECO:0000259" key="9">
    <source>
        <dbReference type="PROSITE" id="PS50940"/>
    </source>
</evidence>
<comment type="caution">
    <text evidence="10">The sequence shown here is derived from an EMBL/GenBank/DDBJ whole genome shotgun (WGS) entry which is preliminary data.</text>
</comment>
<feature type="compositionally biased region" description="Gly residues" evidence="8">
    <location>
        <begin position="1496"/>
        <end position="1512"/>
    </location>
</feature>
<feature type="repeat" description="ANK" evidence="7">
    <location>
        <begin position="564"/>
        <end position="596"/>
    </location>
</feature>
<keyword evidence="6" id="KW-0823">Tryptophan catabolism</keyword>
<organism evidence="10">
    <name type="scientific">Dermatophagoides farinae</name>
    <name type="common">American house dust mite</name>
    <dbReference type="NCBI Taxonomy" id="6954"/>
    <lineage>
        <taxon>Eukaryota</taxon>
        <taxon>Metazoa</taxon>
        <taxon>Ecdysozoa</taxon>
        <taxon>Arthropoda</taxon>
        <taxon>Chelicerata</taxon>
        <taxon>Arachnida</taxon>
        <taxon>Acari</taxon>
        <taxon>Acariformes</taxon>
        <taxon>Sarcoptiformes</taxon>
        <taxon>Astigmata</taxon>
        <taxon>Psoroptidia</taxon>
        <taxon>Analgoidea</taxon>
        <taxon>Pyroglyphidae</taxon>
        <taxon>Dermatophagoidinae</taxon>
        <taxon>Dermatophagoides</taxon>
    </lineage>
</organism>
<feature type="compositionally biased region" description="Gly residues" evidence="8">
    <location>
        <begin position="1349"/>
        <end position="1362"/>
    </location>
</feature>
<evidence type="ECO:0000256" key="3">
    <source>
        <dbReference type="ARBA" id="ARBA00022537"/>
    </source>
</evidence>
<dbReference type="Pfam" id="PF03301">
    <property type="entry name" value="Trp_dioxygenase"/>
    <property type="match status" value="1"/>
</dbReference>
<keyword evidence="2" id="KW-0268">Exocytosis</keyword>
<keyword evidence="4" id="KW-0800">Toxin</keyword>
<gene>
    <name evidence="10" type="ORF">HUG17_0360</name>
</gene>
<name>A0A9D4P6K1_DERFA</name>
<dbReference type="Gene3D" id="2.170.140.10">
    <property type="entry name" value="Chitin binding domain"/>
    <property type="match status" value="1"/>
</dbReference>
<feature type="compositionally biased region" description="Low complexity" evidence="8">
    <location>
        <begin position="1454"/>
        <end position="1467"/>
    </location>
</feature>
<dbReference type="GO" id="GO:0019441">
    <property type="term" value="P:L-tryptophan catabolic process to kynurenine"/>
    <property type="evidence" value="ECO:0007669"/>
    <property type="project" value="UniProtKB-UniRule"/>
</dbReference>
<sequence>MDNDNENLNQESTMTTNGQCPAVNGFRSISTNCSATPSIGMNVLYNDFNDVNQESIKINVSNGGDHPPILVGGGGGCPFGNGGGVSFGYGNFPKLNESTSREIPKGGMLYGEYLHIDKLLSCQEPVTRLVGNEVHDEHLFIITHQAYELWFKQILFEIDSVREIMNKRVKDEANLLIITSRLNRVVLILKLLVDQVTILETMTPLDFMEFRGYLSPASGFQSVQFRLLENKLGIRNDLRTNYGKNYYLKIFEDPKVIDIIKQSEDEHSLCELLQIWLEQTPGLDSPEFNFWERYKLVVNEMLEQIRTSAEEEDDETLKRNGLDEYQRKSELFDSIFDVNKHNALMARGDRRFTHKALQGALMISLYRDEPRFNLPFQILLLLMDIDSLITKWRSNHVEMVLRMIGAHQFGTGGSSGYHYLRSTLSDRYKVFVDLFNLSTFLIPRHCIPPLTVAMKKRLSMMDDSTMIKDLSAKIEKQQQQNENEEKYKILAAFVLSSQNLFIQSFDEQSTMTSPTTIMIHNAAINNDLDLMKKLLLKSDNQMDENYDENNKQRITQLIDCRDSESNTSLLLAALNGHREMVQFLLDIGASINVQNFFNNTALHEAAWKGFSETLEILCNNYQKKQNELMMIMANDNRNHNNDEEMDQLVLNLHLKNKQGHTALHLAAQKGHNQSTRVLLLAGCKPNVKNNFGDTPLHSASRYGHVGVVRILISAFANVNELNKNDDTALHIAAAMNRKKLAKILLENGCNPTIVNRQGETPMNIALRKSYFDIQELIASPPPLKLLYRNISDYSESSLRSRSNNELYTKSSNRNQLQQQQYYEKNHHPTRSETYSYFSAPQIHSSELINRYRIRDPNEQKILHTLLSRVCTPTTQAASSIEPRNKQKSLKKKNPTATLQSRRTIKLYFPLKQSQYRSRNRSNKYEKQQRRRYRNQQQQQQQQQHINNISPQPQSSSSLNSNGYELTRPKLDTLPIDPLGRGEKYFMDLSGHIHKDDNHHHHHQCRQSDRQKSTKINHHRIRNCQSPIMFCTTDQQLLLSSSTLSSCFSRSKSKFQSKSILKSKLISIFSLVHSLIIILSALNVLYNVNANEFNEIWQPQAAQVFEIEYPFVVEPSPLQINSSDIVINDTVAINKVNNNNETNSNLNMNDVLSKYEPELSYEDELNLIGHRTNDDGLIEEDEDGYENENEIEDNSNDNDVDDRWNNSTSRLKREIFRGQNYHYQRGYELSRLRYENRLRTDPTAAKPKAFFIREFHQGRDVPRELLRLTHGDIISDTIQPSTTSPPIISTGHDSDMKTMSDYQQQLFATKAALKAALQSGDKDFSILDYLNKMKAKIDSERQQQQQQKQGSGGHSGSIGGGVGAPLIPTTIGGGGGSTGNIGGIPGGAIIHPDQIIEQIKDIDQKHGGIDGGNLGVRFDEQIKEDLNKILPYDPSKQFGERIRPFRPSWIGSTPGAEPGQGSSGSSAGIAGGGSGNPADDYLNKIRRLYPHLFPGHSGQGIPGQRPGAGGGTGSASPSYGSSGDGSRTSGSGEAGRDSDGDGTGSRPGVGQTGYGGSGGGNDPYSGSGAGPSGGSGAGSGAPYASGGGPSGPFGPSGGGSGPSNQYGGGTGPSGLGVRPVISPPFVTPIGNRTGTYPPLPTLGTPASAYPSRFPGRLLSALTLYPGVRNSTFPGFPGYIRFDYPGYNTVPYTGFRCELQAYKIGYYADVAAGCQVFHICQRDGRMDSFLCPNGTLFHQKVMTCDWWYLVNCPASPSYYYLNGRIGVLPPLPATLGRFD</sequence>
<keyword evidence="4" id="KW-0638">Presynaptic neurotoxin</keyword>
<reference evidence="10" key="2">
    <citation type="journal article" date="2021" name="World Allergy Organ. J.">
        <title>Chromosome-level assembly of Dermatophagoides farinae genome and transcriptome reveals two novel allergens Der f 37 and Der f 39.</title>
        <authorList>
            <person name="Chen J."/>
            <person name="Cai Z."/>
            <person name="Fan D."/>
            <person name="Hu J."/>
            <person name="Hou Y."/>
            <person name="He Y."/>
            <person name="Zhang Z."/>
            <person name="Zhao Z."/>
            <person name="Gao P."/>
            <person name="Hu W."/>
            <person name="Sun J."/>
            <person name="Li J."/>
            <person name="Ji K."/>
        </authorList>
    </citation>
    <scope>NUCLEOTIDE SEQUENCE</scope>
    <source>
        <strain evidence="10">JKM2019</strain>
    </source>
</reference>
<feature type="compositionally biased region" description="Gly residues" evidence="8">
    <location>
        <begin position="1540"/>
        <end position="1613"/>
    </location>
</feature>
<dbReference type="SMART" id="SM00494">
    <property type="entry name" value="ChtBD2"/>
    <property type="match status" value="1"/>
</dbReference>
<dbReference type="PROSITE" id="PS50297">
    <property type="entry name" value="ANK_REP_REGION"/>
    <property type="match status" value="4"/>
</dbReference>
<evidence type="ECO:0000256" key="6">
    <source>
        <dbReference type="HAMAP-Rule" id="MF_03020"/>
    </source>
</evidence>
<evidence type="ECO:0000256" key="1">
    <source>
        <dbReference type="ARBA" id="ARBA00004175"/>
    </source>
</evidence>
<feature type="compositionally biased region" description="Low complexity" evidence="8">
    <location>
        <begin position="934"/>
        <end position="961"/>
    </location>
</feature>
<comment type="caution">
    <text evidence="6">Lacks conserved residue(s) required for the propagation of feature annotation.</text>
</comment>
<dbReference type="Pfam" id="PF12796">
    <property type="entry name" value="Ank_2"/>
    <property type="match status" value="2"/>
</dbReference>
<comment type="cofactor">
    <cofactor evidence="6">
        <name>heme</name>
        <dbReference type="ChEBI" id="CHEBI:30413"/>
    </cofactor>
    <text evidence="6">Binds 1 heme group per subunit.</text>
</comment>
<keyword evidence="6" id="KW-0560">Oxidoreductase</keyword>
<evidence type="ECO:0000256" key="5">
    <source>
        <dbReference type="ARBA" id="ARBA00023298"/>
    </source>
</evidence>
<evidence type="ECO:0000256" key="4">
    <source>
        <dbReference type="ARBA" id="ARBA00023028"/>
    </source>
</evidence>
<dbReference type="Gene3D" id="1.20.58.480">
    <property type="match status" value="1"/>
</dbReference>
<dbReference type="InterPro" id="IPR002557">
    <property type="entry name" value="Chitin-bd_dom"/>
</dbReference>
<dbReference type="GO" id="GO:0004833">
    <property type="term" value="F:L-tryptophan 2,3-dioxygenase activity"/>
    <property type="evidence" value="ECO:0007669"/>
    <property type="project" value="UniProtKB-UniRule"/>
</dbReference>
<dbReference type="Gene3D" id="1.25.40.20">
    <property type="entry name" value="Ankyrin repeat-containing domain"/>
    <property type="match status" value="3"/>
</dbReference>
<dbReference type="PANTHER" id="PTHR10138:SF0">
    <property type="entry name" value="TRYPTOPHAN 2,3-DIOXYGENASE"/>
    <property type="match status" value="1"/>
</dbReference>
<dbReference type="GO" id="GO:0005576">
    <property type="term" value="C:extracellular region"/>
    <property type="evidence" value="ECO:0007669"/>
    <property type="project" value="InterPro"/>
</dbReference>
<comment type="subunit">
    <text evidence="6">Homotetramer. Dimer of dimers.</text>
</comment>
<comment type="catalytic activity">
    <reaction evidence="6">
        <text>L-tryptophan + O2 = N-formyl-L-kynurenine</text>
        <dbReference type="Rhea" id="RHEA:24536"/>
        <dbReference type="ChEBI" id="CHEBI:15379"/>
        <dbReference type="ChEBI" id="CHEBI:57912"/>
        <dbReference type="ChEBI" id="CHEBI:58629"/>
        <dbReference type="EC" id="1.13.11.11"/>
    </reaction>
</comment>
<dbReference type="GO" id="GO:0046872">
    <property type="term" value="F:metal ion binding"/>
    <property type="evidence" value="ECO:0007669"/>
    <property type="project" value="UniProtKB-KW"/>
</dbReference>
<feature type="region of interest" description="Disordered" evidence="8">
    <location>
        <begin position="1492"/>
        <end position="1637"/>
    </location>
</feature>
<keyword evidence="5" id="KW-1053">Target membrane</keyword>
<proteinExistence type="inferred from homology"/>
<dbReference type="GO" id="GO:0044218">
    <property type="term" value="C:other organism cell membrane"/>
    <property type="evidence" value="ECO:0007669"/>
    <property type="project" value="UniProtKB-KW"/>
</dbReference>
<dbReference type="SUPFAM" id="SSF140959">
    <property type="entry name" value="Indolic compounds 2,3-dioxygenase-like"/>
    <property type="match status" value="1"/>
</dbReference>
<feature type="domain" description="Chitin-binding type-2" evidence="9">
    <location>
        <begin position="1692"/>
        <end position="1752"/>
    </location>
</feature>
<dbReference type="HAMAP" id="MF_01972">
    <property type="entry name" value="T23O"/>
    <property type="match status" value="1"/>
</dbReference>
<feature type="repeat" description="ANK" evidence="7">
    <location>
        <begin position="724"/>
        <end position="756"/>
    </location>
</feature>
<accession>A0A9D4P6K1</accession>
<dbReference type="InterPro" id="IPR002110">
    <property type="entry name" value="Ankyrin_rpt"/>
</dbReference>
<keyword evidence="6" id="KW-0479">Metal-binding</keyword>
<reference evidence="10" key="1">
    <citation type="submission" date="2020-06" db="EMBL/GenBank/DDBJ databases">
        <authorList>
            <person name="Ji K."/>
            <person name="Li J."/>
        </authorList>
    </citation>
    <scope>NUCLEOTIDE SEQUENCE</scope>
    <source>
        <strain evidence="10">JKM2019</strain>
        <tissue evidence="10">Whole body</tissue>
    </source>
</reference>
<dbReference type="PANTHER" id="PTHR10138">
    <property type="entry name" value="TRYPTOPHAN 2,3-DIOXYGENASE"/>
    <property type="match status" value="1"/>
</dbReference>
<dbReference type="GO" id="GO:0020037">
    <property type="term" value="F:heme binding"/>
    <property type="evidence" value="ECO:0007669"/>
    <property type="project" value="UniProtKB-UniRule"/>
</dbReference>
<dbReference type="SMART" id="SM00248">
    <property type="entry name" value="ANK"/>
    <property type="match status" value="6"/>
</dbReference>
<dbReference type="SUPFAM" id="SSF48403">
    <property type="entry name" value="Ankyrin repeat"/>
    <property type="match status" value="1"/>
</dbReference>
<dbReference type="PROSITE" id="PS50940">
    <property type="entry name" value="CHIT_BIND_II"/>
    <property type="match status" value="1"/>
</dbReference>
<feature type="region of interest" description="Disordered" evidence="8">
    <location>
        <begin position="872"/>
        <end position="973"/>
    </location>
</feature>
<comment type="similarity">
    <text evidence="6">Belongs to the tryptophan 2,3-dioxygenase family.</text>
</comment>
<keyword evidence="7" id="KW-0040">ANK repeat</keyword>
<dbReference type="InterPro" id="IPR037217">
    <property type="entry name" value="Trp/Indoleamine_2_3_dOase-like"/>
</dbReference>
<keyword evidence="6" id="KW-0349">Heme</keyword>
<keyword evidence="5" id="KW-0472">Membrane</keyword>
<feature type="repeat" description="ANK" evidence="7">
    <location>
        <begin position="658"/>
        <end position="690"/>
    </location>
</feature>
<feature type="compositionally biased region" description="Low complexity" evidence="8">
    <location>
        <begin position="1513"/>
        <end position="1530"/>
    </location>
</feature>
<dbReference type="Pfam" id="PF13637">
    <property type="entry name" value="Ank_4"/>
    <property type="match status" value="1"/>
</dbReference>
<dbReference type="PROSITE" id="PS50088">
    <property type="entry name" value="ANK_REPEAT"/>
    <property type="match status" value="4"/>
</dbReference>
<keyword evidence="6" id="KW-0223">Dioxygenase</keyword>
<keyword evidence="6" id="KW-0408">Iron</keyword>
<dbReference type="GO" id="GO:0044231">
    <property type="term" value="C:host cell presynaptic membrane"/>
    <property type="evidence" value="ECO:0007669"/>
    <property type="project" value="UniProtKB-KW"/>
</dbReference>
<comment type="pathway">
    <text evidence="6">Amino-acid degradation; L-tryptophan degradation via kynurenine pathway; L-kynurenine from L-tryptophan: step 1/2.</text>
</comment>
<dbReference type="GO" id="GO:0008061">
    <property type="term" value="F:chitin binding"/>
    <property type="evidence" value="ECO:0007669"/>
    <property type="project" value="InterPro"/>
</dbReference>
<evidence type="ECO:0000256" key="7">
    <source>
        <dbReference type="PROSITE-ProRule" id="PRU00023"/>
    </source>
</evidence>
<evidence type="ECO:0000256" key="2">
    <source>
        <dbReference type="ARBA" id="ARBA00022483"/>
    </source>
</evidence>
<dbReference type="Proteomes" id="UP000828236">
    <property type="component" value="Unassembled WGS sequence"/>
</dbReference>
<dbReference type="SUPFAM" id="SSF57625">
    <property type="entry name" value="Invertebrate chitin-binding proteins"/>
    <property type="match status" value="1"/>
</dbReference>
<comment type="function">
    <text evidence="6">Heme-dependent dioxygenase that catalyzes the oxidative cleavage of the L-tryptophan (L-Trp) pyrrole ring and converts L-tryptophan to N-formyl-L-kynurenine. Catalyzes the oxidative cleavage of the indole moiety.</text>
</comment>
<dbReference type="Pfam" id="PF01607">
    <property type="entry name" value="CBM_14"/>
    <property type="match status" value="1"/>
</dbReference>
<feature type="repeat" description="ANK" evidence="7">
    <location>
        <begin position="691"/>
        <end position="723"/>
    </location>
</feature>
<feature type="region of interest" description="Disordered" evidence="8">
    <location>
        <begin position="1444"/>
        <end position="1477"/>
    </location>
</feature>
<feature type="region of interest" description="Disordered" evidence="8">
    <location>
        <begin position="1336"/>
        <end position="1365"/>
    </location>
</feature>